<accession>A0A0E0KPY8</accession>
<reference evidence="2" key="1">
    <citation type="submission" date="2015-04" db="UniProtKB">
        <authorList>
            <consortium name="EnsemblPlants"/>
        </authorList>
    </citation>
    <scope>IDENTIFICATION</scope>
</reference>
<reference evidence="2" key="2">
    <citation type="submission" date="2018-05" db="EMBL/GenBank/DDBJ databases">
        <title>OpunRS2 (Oryza punctata Reference Sequence Version 2).</title>
        <authorList>
            <person name="Zhang J."/>
            <person name="Kudrna D."/>
            <person name="Lee S."/>
            <person name="Talag J."/>
            <person name="Welchert J."/>
            <person name="Wing R.A."/>
        </authorList>
    </citation>
    <scope>NUCLEOTIDE SEQUENCE [LARGE SCALE GENOMIC DNA]</scope>
</reference>
<feature type="compositionally biased region" description="Basic and acidic residues" evidence="1">
    <location>
        <begin position="38"/>
        <end position="54"/>
    </location>
</feature>
<dbReference type="OMA" id="CTEDHEI"/>
<dbReference type="STRING" id="4537.A0A0E0KPY8"/>
<evidence type="ECO:0000256" key="1">
    <source>
        <dbReference type="SAM" id="MobiDB-lite"/>
    </source>
</evidence>
<proteinExistence type="predicted"/>
<evidence type="ECO:0008006" key="4">
    <source>
        <dbReference type="Google" id="ProtNLM"/>
    </source>
</evidence>
<feature type="compositionally biased region" description="Acidic residues" evidence="1">
    <location>
        <begin position="89"/>
        <end position="101"/>
    </location>
</feature>
<name>A0A0E0KPY8_ORYPU</name>
<evidence type="ECO:0000313" key="3">
    <source>
        <dbReference type="Proteomes" id="UP000026962"/>
    </source>
</evidence>
<dbReference type="Proteomes" id="UP000026962">
    <property type="component" value="Chromosome 4"/>
</dbReference>
<feature type="region of interest" description="Disordered" evidence="1">
    <location>
        <begin position="1"/>
        <end position="160"/>
    </location>
</feature>
<protein>
    <recommendedName>
        <fullName evidence="4">Histone chaperone domain-containing protein</fullName>
    </recommendedName>
</protein>
<organism evidence="2">
    <name type="scientific">Oryza punctata</name>
    <name type="common">Red rice</name>
    <dbReference type="NCBI Taxonomy" id="4537"/>
    <lineage>
        <taxon>Eukaryota</taxon>
        <taxon>Viridiplantae</taxon>
        <taxon>Streptophyta</taxon>
        <taxon>Embryophyta</taxon>
        <taxon>Tracheophyta</taxon>
        <taxon>Spermatophyta</taxon>
        <taxon>Magnoliopsida</taxon>
        <taxon>Liliopsida</taxon>
        <taxon>Poales</taxon>
        <taxon>Poaceae</taxon>
        <taxon>BOP clade</taxon>
        <taxon>Oryzoideae</taxon>
        <taxon>Oryzeae</taxon>
        <taxon>Oryzinae</taxon>
        <taxon>Oryza</taxon>
    </lineage>
</organism>
<evidence type="ECO:0000313" key="2">
    <source>
        <dbReference type="EnsemblPlants" id="OPUNC04G08940.1"/>
    </source>
</evidence>
<dbReference type="PANTHER" id="PTHR36899">
    <property type="entry name" value="OS04G0395700 PROTEIN"/>
    <property type="match status" value="1"/>
</dbReference>
<dbReference type="PANTHER" id="PTHR36899:SF3">
    <property type="entry name" value="F13K23.8 PROTEIN"/>
    <property type="match status" value="1"/>
</dbReference>
<feature type="compositionally biased region" description="Low complexity" evidence="1">
    <location>
        <begin position="1"/>
        <end position="13"/>
    </location>
</feature>
<dbReference type="Gramene" id="OPUNC04G08940.1">
    <property type="protein sequence ID" value="OPUNC04G08940.1"/>
    <property type="gene ID" value="OPUNC04G08940"/>
</dbReference>
<dbReference type="eggNOG" id="ENOG502S7QE">
    <property type="taxonomic scope" value="Eukaryota"/>
</dbReference>
<dbReference type="AlphaFoldDB" id="A0A0E0KPY8"/>
<sequence>MAATDEAPATDPAHSPSPSPAKRKPDAEATDLAPLDPAEAKARAVDKGKGKMVVEEEEEEEEEDEGGSEEDSSDDDEEGGGGGGGGDGDGSDDGFCDDPLAEVDLNNILPSRTRRRAPPLPGAYLVPPEEAAEDDDDDEDADVDVDMARGHDGGNGEDSD</sequence>
<feature type="compositionally biased region" description="Acidic residues" evidence="1">
    <location>
        <begin position="130"/>
        <end position="145"/>
    </location>
</feature>
<keyword evidence="3" id="KW-1185">Reference proteome</keyword>
<dbReference type="HOGENOM" id="CLU_117378_0_0_1"/>
<dbReference type="EnsemblPlants" id="OPUNC04G08940.1">
    <property type="protein sequence ID" value="OPUNC04G08940.1"/>
    <property type="gene ID" value="OPUNC04G08940"/>
</dbReference>
<feature type="compositionally biased region" description="Acidic residues" evidence="1">
    <location>
        <begin position="55"/>
        <end position="79"/>
    </location>
</feature>